<dbReference type="RefSeq" id="WP_103550242.1">
    <property type="nucleotide sequence ID" value="NZ_KZ626867.1"/>
</dbReference>
<evidence type="ECO:0000256" key="1">
    <source>
        <dbReference type="SAM" id="MobiDB-lite"/>
    </source>
</evidence>
<protein>
    <submittedName>
        <fullName evidence="2">Uncharacterized protein</fullName>
    </submittedName>
</protein>
<organism evidence="2 3">
    <name type="scientific">Streptomyces populi</name>
    <dbReference type="NCBI Taxonomy" id="2058924"/>
    <lineage>
        <taxon>Bacteria</taxon>
        <taxon>Bacillati</taxon>
        <taxon>Actinomycetota</taxon>
        <taxon>Actinomycetes</taxon>
        <taxon>Kitasatosporales</taxon>
        <taxon>Streptomycetaceae</taxon>
        <taxon>Streptomyces</taxon>
    </lineage>
</organism>
<dbReference type="AlphaFoldDB" id="A0A2I0SPK1"/>
<reference evidence="2 3" key="1">
    <citation type="submission" date="2017-12" db="EMBL/GenBank/DDBJ databases">
        <title>Streptomyces populusis sp. nov., a novel endophytic actinobacterium isolated from stems of Populus adenopoda Maxim.</title>
        <authorList>
            <person name="Wang Z."/>
        </authorList>
    </citation>
    <scope>NUCLEOTIDE SEQUENCE [LARGE SCALE GENOMIC DNA]</scope>
    <source>
        <strain evidence="2 3">A249</strain>
    </source>
</reference>
<feature type="region of interest" description="Disordered" evidence="1">
    <location>
        <begin position="39"/>
        <end position="73"/>
    </location>
</feature>
<dbReference type="EMBL" id="PJOS01000028">
    <property type="protein sequence ID" value="PKT71866.1"/>
    <property type="molecule type" value="Genomic_DNA"/>
</dbReference>
<evidence type="ECO:0000313" key="3">
    <source>
        <dbReference type="Proteomes" id="UP000236178"/>
    </source>
</evidence>
<accession>A0A2I0SPK1</accession>
<proteinExistence type="predicted"/>
<keyword evidence="3" id="KW-1185">Reference proteome</keyword>
<feature type="region of interest" description="Disordered" evidence="1">
    <location>
        <begin position="1"/>
        <end position="22"/>
    </location>
</feature>
<dbReference type="OrthoDB" id="4330207at2"/>
<comment type="caution">
    <text evidence="2">The sequence shown here is derived from an EMBL/GenBank/DDBJ whole genome shotgun (WGS) entry which is preliminary data.</text>
</comment>
<sequence length="73" mass="7682">MRIRMLVEMPEGATRNGVPWPAKGEAVDLPTAEAAHLVAAGVAEEATDEDDAQAPAEAKSRRRKAADTEGEAP</sequence>
<dbReference type="Proteomes" id="UP000236178">
    <property type="component" value="Unassembled WGS sequence"/>
</dbReference>
<name>A0A2I0SPK1_9ACTN</name>
<evidence type="ECO:0000313" key="2">
    <source>
        <dbReference type="EMBL" id="PKT71866.1"/>
    </source>
</evidence>
<gene>
    <name evidence="2" type="ORF">CW362_16535</name>
</gene>